<reference evidence="2" key="1">
    <citation type="submission" date="2023-03" db="EMBL/GenBank/DDBJ databases">
        <authorList>
            <person name="Steffen K."/>
            <person name="Cardenas P."/>
        </authorList>
    </citation>
    <scope>NUCLEOTIDE SEQUENCE</scope>
</reference>
<feature type="compositionally biased region" description="Basic and acidic residues" evidence="1">
    <location>
        <begin position="1"/>
        <end position="10"/>
    </location>
</feature>
<keyword evidence="3" id="KW-1185">Reference proteome</keyword>
<dbReference type="Proteomes" id="UP001174909">
    <property type="component" value="Unassembled WGS sequence"/>
</dbReference>
<sequence>MSYEQKEKFLSKTSYTSSSCSSNSEDEDEFEYEKRSRMGPQGANAECDICGSSILVKAVSTDSGVSNLCWRHRVANACTIQVE</sequence>
<name>A0AA35X0Z1_GEOBA</name>
<feature type="compositionally biased region" description="Low complexity" evidence="1">
    <location>
        <begin position="11"/>
        <end position="23"/>
    </location>
</feature>
<dbReference type="AlphaFoldDB" id="A0AA35X0Z1"/>
<proteinExistence type="predicted"/>
<accession>A0AA35X0Z1</accession>
<feature type="region of interest" description="Disordered" evidence="1">
    <location>
        <begin position="1"/>
        <end position="42"/>
    </location>
</feature>
<protein>
    <submittedName>
        <fullName evidence="2">Uncharacterized protein</fullName>
    </submittedName>
</protein>
<organism evidence="2 3">
    <name type="scientific">Geodia barretti</name>
    <name type="common">Barrett's horny sponge</name>
    <dbReference type="NCBI Taxonomy" id="519541"/>
    <lineage>
        <taxon>Eukaryota</taxon>
        <taxon>Metazoa</taxon>
        <taxon>Porifera</taxon>
        <taxon>Demospongiae</taxon>
        <taxon>Heteroscleromorpha</taxon>
        <taxon>Tetractinellida</taxon>
        <taxon>Astrophorina</taxon>
        <taxon>Geodiidae</taxon>
        <taxon>Geodia</taxon>
    </lineage>
</organism>
<dbReference type="EMBL" id="CASHTH010002832">
    <property type="protein sequence ID" value="CAI8035906.1"/>
    <property type="molecule type" value="Genomic_DNA"/>
</dbReference>
<gene>
    <name evidence="2" type="ORF">GBAR_LOCUS20150</name>
</gene>
<comment type="caution">
    <text evidence="2">The sequence shown here is derived from an EMBL/GenBank/DDBJ whole genome shotgun (WGS) entry which is preliminary data.</text>
</comment>
<evidence type="ECO:0000313" key="3">
    <source>
        <dbReference type="Proteomes" id="UP001174909"/>
    </source>
</evidence>
<evidence type="ECO:0000256" key="1">
    <source>
        <dbReference type="SAM" id="MobiDB-lite"/>
    </source>
</evidence>
<evidence type="ECO:0000313" key="2">
    <source>
        <dbReference type="EMBL" id="CAI8035906.1"/>
    </source>
</evidence>